<reference evidence="3" key="1">
    <citation type="submission" date="2020-08" db="EMBL/GenBank/DDBJ databases">
        <title>Genome public.</title>
        <authorList>
            <person name="Liu C."/>
            <person name="Sun Q."/>
        </authorList>
    </citation>
    <scope>NUCLEOTIDE SEQUENCE</scope>
    <source>
        <strain evidence="3">BX21</strain>
    </source>
</reference>
<comment type="caution">
    <text evidence="3">The sequence shown here is derived from an EMBL/GenBank/DDBJ whole genome shotgun (WGS) entry which is preliminary data.</text>
</comment>
<proteinExistence type="inferred from homology"/>
<accession>A0A926ET20</accession>
<dbReference type="InterPro" id="IPR036822">
    <property type="entry name" value="CutC-like_dom_sf"/>
</dbReference>
<dbReference type="PANTHER" id="PTHR12598:SF0">
    <property type="entry name" value="COPPER HOMEOSTASIS PROTEIN CUTC HOMOLOG"/>
    <property type="match status" value="1"/>
</dbReference>
<dbReference type="PANTHER" id="PTHR12598">
    <property type="entry name" value="COPPER HOMEOSTASIS PROTEIN CUTC"/>
    <property type="match status" value="1"/>
</dbReference>
<dbReference type="InterPro" id="IPR005627">
    <property type="entry name" value="CutC-like"/>
</dbReference>
<name>A0A926ET20_9FIRM</name>
<dbReference type="Gene3D" id="3.20.20.380">
    <property type="entry name" value="Copper homeostasis (CutC) domain"/>
    <property type="match status" value="1"/>
</dbReference>
<dbReference type="GO" id="GO:0005507">
    <property type="term" value="F:copper ion binding"/>
    <property type="evidence" value="ECO:0007669"/>
    <property type="project" value="TreeGrafter"/>
</dbReference>
<sequence length="230" mass="25664">MLEIIALTLNEAIEIEKLGGTQIELISGFAEGGLTPSYGLIEKVIKNVAFPVNVMLRPHSRSFHYSQYDLDVMQEDAKIMDEIGVKNAVLGILDEDGLPDLKALEYVLRDTNLTITFHRAFDESSNLNESLEILKSFNRVKTILTSGGKGKAIDNLGALRRIIENRGSIEILLGSGVSVDNMDILYNKLGIFNFHVGTAVRGNFYNNKIYEEELLETVKKYKEINVISPI</sequence>
<dbReference type="AlphaFoldDB" id="A0A926ET20"/>
<keyword evidence="4" id="KW-1185">Reference proteome</keyword>
<dbReference type="Proteomes" id="UP000601171">
    <property type="component" value="Unassembled WGS sequence"/>
</dbReference>
<evidence type="ECO:0000313" key="4">
    <source>
        <dbReference type="Proteomes" id="UP000601171"/>
    </source>
</evidence>
<dbReference type="RefSeq" id="WP_262428608.1">
    <property type="nucleotide sequence ID" value="NZ_JACRTG010000008.1"/>
</dbReference>
<dbReference type="Pfam" id="PF03932">
    <property type="entry name" value="CutC"/>
    <property type="match status" value="1"/>
</dbReference>
<organism evidence="3 4">
    <name type="scientific">Paratissierella segnis</name>
    <dbReference type="NCBI Taxonomy" id="2763679"/>
    <lineage>
        <taxon>Bacteria</taxon>
        <taxon>Bacillati</taxon>
        <taxon>Bacillota</taxon>
        <taxon>Tissierellia</taxon>
        <taxon>Tissierellales</taxon>
        <taxon>Tissierellaceae</taxon>
        <taxon>Paratissierella</taxon>
    </lineage>
</organism>
<dbReference type="SUPFAM" id="SSF110395">
    <property type="entry name" value="CutC-like"/>
    <property type="match status" value="1"/>
</dbReference>
<comment type="similarity">
    <text evidence="1">Belongs to the CutC family.</text>
</comment>
<evidence type="ECO:0000256" key="2">
    <source>
        <dbReference type="ARBA" id="ARBA00019014"/>
    </source>
</evidence>
<protein>
    <recommendedName>
        <fullName evidence="2">Copper homeostasis protein cutC homolog</fullName>
    </recommendedName>
</protein>
<dbReference type="EMBL" id="JACRTG010000008">
    <property type="protein sequence ID" value="MBC8587136.1"/>
    <property type="molecule type" value="Genomic_DNA"/>
</dbReference>
<evidence type="ECO:0000313" key="3">
    <source>
        <dbReference type="EMBL" id="MBC8587136.1"/>
    </source>
</evidence>
<evidence type="ECO:0000256" key="1">
    <source>
        <dbReference type="ARBA" id="ARBA00007768"/>
    </source>
</evidence>
<gene>
    <name evidence="3" type="ORF">H8707_02615</name>
</gene>